<sequence>MSEQTKKGPLIQKKQKTNTLARPKPVLVTANDDFKFTKEEPKSETAVQVPIKEKEKNVIAPELKTNIVEPERKKDVPLKRVSVVGKNNSVKSIKLPHDLHTKIGILGKFTDENKTYAIISQLVDYYVENELTDRQQRQFKSMNEFFHDTKE</sequence>
<feature type="region of interest" description="Disordered" evidence="1">
    <location>
        <begin position="1"/>
        <end position="22"/>
    </location>
</feature>
<dbReference type="EMBL" id="CP038016">
    <property type="protein sequence ID" value="QBP43204.1"/>
    <property type="molecule type" value="Genomic_DNA"/>
</dbReference>
<evidence type="ECO:0000313" key="3">
    <source>
        <dbReference type="Proteomes" id="UP000294292"/>
    </source>
</evidence>
<reference evidence="2 3" key="1">
    <citation type="submission" date="2019-03" db="EMBL/GenBank/DDBJ databases">
        <title>Complete genome sequence of Paenisporosarcina antarctica CGMCC 1.6503T.</title>
        <authorList>
            <person name="Rong J.-C."/>
            <person name="Chi N.-Y."/>
            <person name="Zhang Q.-F."/>
        </authorList>
    </citation>
    <scope>NUCLEOTIDE SEQUENCE [LARGE SCALE GENOMIC DNA]</scope>
    <source>
        <strain evidence="2 3">CGMCC 1.6503</strain>
        <plasmid evidence="2 3">unnamed</plasmid>
    </source>
</reference>
<dbReference type="KEGG" id="panc:E2636_18810"/>
<keyword evidence="2" id="KW-0614">Plasmid</keyword>
<dbReference type="OrthoDB" id="2968857at2"/>
<evidence type="ECO:0000256" key="1">
    <source>
        <dbReference type="SAM" id="MobiDB-lite"/>
    </source>
</evidence>
<evidence type="ECO:0000313" key="2">
    <source>
        <dbReference type="EMBL" id="QBP43204.1"/>
    </source>
</evidence>
<dbReference type="GeneID" id="39472589"/>
<dbReference type="AlphaFoldDB" id="A0A4P7A3I3"/>
<name>A0A4P7A3I3_9BACL</name>
<protein>
    <submittedName>
        <fullName evidence="2">Uncharacterized protein</fullName>
    </submittedName>
</protein>
<dbReference type="RefSeq" id="WP_134211913.1">
    <property type="nucleotide sequence ID" value="NZ_CP038016.1"/>
</dbReference>
<geneLocation type="plasmid" evidence="2">
    <name>unnamed</name>
</geneLocation>
<accession>A0A4P7A3I3</accession>
<keyword evidence="3" id="KW-1185">Reference proteome</keyword>
<proteinExistence type="predicted"/>
<dbReference type="Proteomes" id="UP000294292">
    <property type="component" value="Plasmid unnamed"/>
</dbReference>
<organism evidence="2 3">
    <name type="scientific">Paenisporosarcina antarctica</name>
    <dbReference type="NCBI Taxonomy" id="417367"/>
    <lineage>
        <taxon>Bacteria</taxon>
        <taxon>Bacillati</taxon>
        <taxon>Bacillota</taxon>
        <taxon>Bacilli</taxon>
        <taxon>Bacillales</taxon>
        <taxon>Caryophanaceae</taxon>
        <taxon>Paenisporosarcina</taxon>
    </lineage>
</organism>
<gene>
    <name evidence="2" type="ORF">E2636_18810</name>
</gene>